<gene>
    <name evidence="2" type="ORF">F511_41982</name>
</gene>
<protein>
    <submittedName>
        <fullName evidence="2">Uncharacterized protein</fullName>
    </submittedName>
</protein>
<keyword evidence="1" id="KW-0812">Transmembrane</keyword>
<reference evidence="2 3" key="1">
    <citation type="journal article" date="2015" name="Proc. Natl. Acad. Sci. U.S.A.">
        <title>The resurrection genome of Boea hygrometrica: A blueprint for survival of dehydration.</title>
        <authorList>
            <person name="Xiao L."/>
            <person name="Yang G."/>
            <person name="Zhang L."/>
            <person name="Yang X."/>
            <person name="Zhao S."/>
            <person name="Ji Z."/>
            <person name="Zhou Q."/>
            <person name="Hu M."/>
            <person name="Wang Y."/>
            <person name="Chen M."/>
            <person name="Xu Y."/>
            <person name="Jin H."/>
            <person name="Xiao X."/>
            <person name="Hu G."/>
            <person name="Bao F."/>
            <person name="Hu Y."/>
            <person name="Wan P."/>
            <person name="Li L."/>
            <person name="Deng X."/>
            <person name="Kuang T."/>
            <person name="Xiang C."/>
            <person name="Zhu J.K."/>
            <person name="Oliver M.J."/>
            <person name="He Y."/>
        </authorList>
    </citation>
    <scope>NUCLEOTIDE SEQUENCE [LARGE SCALE GENOMIC DNA]</scope>
    <source>
        <strain evidence="3">cv. XS01</strain>
    </source>
</reference>
<organism evidence="2 3">
    <name type="scientific">Dorcoceras hygrometricum</name>
    <dbReference type="NCBI Taxonomy" id="472368"/>
    <lineage>
        <taxon>Eukaryota</taxon>
        <taxon>Viridiplantae</taxon>
        <taxon>Streptophyta</taxon>
        <taxon>Embryophyta</taxon>
        <taxon>Tracheophyta</taxon>
        <taxon>Spermatophyta</taxon>
        <taxon>Magnoliopsida</taxon>
        <taxon>eudicotyledons</taxon>
        <taxon>Gunneridae</taxon>
        <taxon>Pentapetalae</taxon>
        <taxon>asterids</taxon>
        <taxon>lamiids</taxon>
        <taxon>Lamiales</taxon>
        <taxon>Gesneriaceae</taxon>
        <taxon>Didymocarpoideae</taxon>
        <taxon>Trichosporeae</taxon>
        <taxon>Loxocarpinae</taxon>
        <taxon>Dorcoceras</taxon>
    </lineage>
</organism>
<sequence>MCGGAPRRARDTIARWPRDGRPDIARLARGYRCWTMMGSAGSTLVADVCCCWRTRWRDVARIRCRAASGCPRPCAARVILAAAGPSALILAAAAAVQPLSFDFIDKMRFYYKMRFYD</sequence>
<proteinExistence type="predicted"/>
<keyword evidence="3" id="KW-1185">Reference proteome</keyword>
<keyword evidence="1" id="KW-0472">Membrane</keyword>
<dbReference type="Proteomes" id="UP000250235">
    <property type="component" value="Unassembled WGS sequence"/>
</dbReference>
<dbReference type="AlphaFoldDB" id="A0A2Z7ANR5"/>
<dbReference type="EMBL" id="KV013644">
    <property type="protein sequence ID" value="KZV23393.1"/>
    <property type="molecule type" value="Genomic_DNA"/>
</dbReference>
<feature type="transmembrane region" description="Helical" evidence="1">
    <location>
        <begin position="78"/>
        <end position="104"/>
    </location>
</feature>
<evidence type="ECO:0000256" key="1">
    <source>
        <dbReference type="SAM" id="Phobius"/>
    </source>
</evidence>
<evidence type="ECO:0000313" key="3">
    <source>
        <dbReference type="Proteomes" id="UP000250235"/>
    </source>
</evidence>
<accession>A0A2Z7ANR5</accession>
<evidence type="ECO:0000313" key="2">
    <source>
        <dbReference type="EMBL" id="KZV23393.1"/>
    </source>
</evidence>
<name>A0A2Z7ANR5_9LAMI</name>
<keyword evidence="1" id="KW-1133">Transmembrane helix</keyword>